<gene>
    <name evidence="1" type="ORF">ACFOUO_14895</name>
</gene>
<organism evidence="1 2">
    <name type="scientific">Salinithrix halophila</name>
    <dbReference type="NCBI Taxonomy" id="1485204"/>
    <lineage>
        <taxon>Bacteria</taxon>
        <taxon>Bacillati</taxon>
        <taxon>Bacillota</taxon>
        <taxon>Bacilli</taxon>
        <taxon>Bacillales</taxon>
        <taxon>Thermoactinomycetaceae</taxon>
        <taxon>Salinithrix</taxon>
    </lineage>
</organism>
<sequence length="64" mass="7206">MGILTRKKTVVLEGSGFFVAIPMDINIDWFVKQTKSMEDKARGKVGNLSPVRLLCYNPINFYPG</sequence>
<reference evidence="2" key="1">
    <citation type="journal article" date="2019" name="Int. J. Syst. Evol. Microbiol.">
        <title>The Global Catalogue of Microorganisms (GCM) 10K type strain sequencing project: providing services to taxonomists for standard genome sequencing and annotation.</title>
        <authorList>
            <consortium name="The Broad Institute Genomics Platform"/>
            <consortium name="The Broad Institute Genome Sequencing Center for Infectious Disease"/>
            <person name="Wu L."/>
            <person name="Ma J."/>
        </authorList>
    </citation>
    <scope>NUCLEOTIDE SEQUENCE [LARGE SCALE GENOMIC DNA]</scope>
    <source>
        <strain evidence="2">IBRC-M 10813</strain>
    </source>
</reference>
<evidence type="ECO:0000313" key="2">
    <source>
        <dbReference type="Proteomes" id="UP001595843"/>
    </source>
</evidence>
<comment type="caution">
    <text evidence="1">The sequence shown here is derived from an EMBL/GenBank/DDBJ whole genome shotgun (WGS) entry which is preliminary data.</text>
</comment>
<dbReference type="EMBL" id="JBHSAP010000018">
    <property type="protein sequence ID" value="MFC4078088.1"/>
    <property type="molecule type" value="Genomic_DNA"/>
</dbReference>
<name>A0ABV8JHA1_9BACL</name>
<evidence type="ECO:0000313" key="1">
    <source>
        <dbReference type="EMBL" id="MFC4078088.1"/>
    </source>
</evidence>
<accession>A0ABV8JHA1</accession>
<proteinExistence type="predicted"/>
<protein>
    <submittedName>
        <fullName evidence="1">Uncharacterized protein</fullName>
    </submittedName>
</protein>
<keyword evidence="2" id="KW-1185">Reference proteome</keyword>
<dbReference type="Proteomes" id="UP001595843">
    <property type="component" value="Unassembled WGS sequence"/>
</dbReference>